<evidence type="ECO:0000313" key="2">
    <source>
        <dbReference type="Proteomes" id="UP001140949"/>
    </source>
</evidence>
<dbReference type="AlphaFoldDB" id="A0AAX6FXG2"/>
<evidence type="ECO:0000313" key="1">
    <source>
        <dbReference type="EMBL" id="KAJ6821136.1"/>
    </source>
</evidence>
<name>A0AAX6FXG2_IRIPA</name>
<reference evidence="1" key="2">
    <citation type="submission" date="2023-04" db="EMBL/GenBank/DDBJ databases">
        <authorList>
            <person name="Bruccoleri R.E."/>
            <person name="Oakeley E.J."/>
            <person name="Faust A.-M."/>
            <person name="Dessus-Babus S."/>
            <person name="Altorfer M."/>
            <person name="Burckhardt D."/>
            <person name="Oertli M."/>
            <person name="Naumann U."/>
            <person name="Petersen F."/>
            <person name="Wong J."/>
        </authorList>
    </citation>
    <scope>NUCLEOTIDE SEQUENCE</scope>
    <source>
        <strain evidence="1">GSM-AAB239-AS_SAM_17_03QT</strain>
        <tissue evidence="1">Leaf</tissue>
    </source>
</reference>
<dbReference type="EMBL" id="JANAVB010025151">
    <property type="protein sequence ID" value="KAJ6821136.1"/>
    <property type="molecule type" value="Genomic_DNA"/>
</dbReference>
<sequence>MTWMTQIRRSEPALVAGELVTTPGGGSCKASRLPGGDVFLEGAAVTYYPPGGAESSNGSVDRWDRCPIWTHNDVVALSSHCDVNPAVNVDLRRTRGGARWRMAVDRLMK</sequence>
<accession>A0AAX6FXG2</accession>
<comment type="caution">
    <text evidence="1">The sequence shown here is derived from an EMBL/GenBank/DDBJ whole genome shotgun (WGS) entry which is preliminary data.</text>
</comment>
<organism evidence="1 2">
    <name type="scientific">Iris pallida</name>
    <name type="common">Sweet iris</name>
    <dbReference type="NCBI Taxonomy" id="29817"/>
    <lineage>
        <taxon>Eukaryota</taxon>
        <taxon>Viridiplantae</taxon>
        <taxon>Streptophyta</taxon>
        <taxon>Embryophyta</taxon>
        <taxon>Tracheophyta</taxon>
        <taxon>Spermatophyta</taxon>
        <taxon>Magnoliopsida</taxon>
        <taxon>Liliopsida</taxon>
        <taxon>Asparagales</taxon>
        <taxon>Iridaceae</taxon>
        <taxon>Iridoideae</taxon>
        <taxon>Irideae</taxon>
        <taxon>Iris</taxon>
    </lineage>
</organism>
<keyword evidence="2" id="KW-1185">Reference proteome</keyword>
<reference evidence="1" key="1">
    <citation type="journal article" date="2023" name="GigaByte">
        <title>Genome assembly of the bearded iris, Iris pallida Lam.</title>
        <authorList>
            <person name="Bruccoleri R.E."/>
            <person name="Oakeley E.J."/>
            <person name="Faust A.M.E."/>
            <person name="Altorfer M."/>
            <person name="Dessus-Babus S."/>
            <person name="Burckhardt D."/>
            <person name="Oertli M."/>
            <person name="Naumann U."/>
            <person name="Petersen F."/>
            <person name="Wong J."/>
        </authorList>
    </citation>
    <scope>NUCLEOTIDE SEQUENCE</scope>
    <source>
        <strain evidence="1">GSM-AAB239-AS_SAM_17_03QT</strain>
    </source>
</reference>
<dbReference type="Proteomes" id="UP001140949">
    <property type="component" value="Unassembled WGS sequence"/>
</dbReference>
<gene>
    <name evidence="1" type="ORF">M6B38_395655</name>
</gene>
<proteinExistence type="predicted"/>
<protein>
    <submittedName>
        <fullName evidence="1">Uncharacterized protein</fullName>
    </submittedName>
</protein>